<dbReference type="Proteomes" id="UP000292781">
    <property type="component" value="Unassembled WGS sequence"/>
</dbReference>
<evidence type="ECO:0000259" key="1">
    <source>
        <dbReference type="PROSITE" id="PS51787"/>
    </source>
</evidence>
<dbReference type="InterPro" id="IPR003111">
    <property type="entry name" value="Lon_prtase_N"/>
</dbReference>
<dbReference type="EMBL" id="SJFN01000022">
    <property type="protein sequence ID" value="TBW36140.1"/>
    <property type="molecule type" value="Genomic_DNA"/>
</dbReference>
<sequence length="228" mass="24599">MTRAGNRIYETVEDLPLVVPVFPLPGVLLLPRRTLPLEIFEPRYLAMTDAVLAGERLIGMIQPRLDVLSVALAGRPPLEAVGCLGRLTRYVENGDGRLSITLTGVSRFRIAEELATTTPYRQVRIDVEPFTADFRPGTGEAGVDRGAVLATLRAFVTAHRLDVEWSRFETASNEALVDGLAMMSPCGPREKQALLEKPSLAARAELLIALTERALGEAEGGGGGGPLQ</sequence>
<feature type="domain" description="Lon N-terminal" evidence="1">
    <location>
        <begin position="19"/>
        <end position="215"/>
    </location>
</feature>
<evidence type="ECO:0000313" key="3">
    <source>
        <dbReference type="Proteomes" id="UP000292781"/>
    </source>
</evidence>
<dbReference type="RefSeq" id="WP_131310392.1">
    <property type="nucleotide sequence ID" value="NZ_SJFN01000022.1"/>
</dbReference>
<organism evidence="2 3">
    <name type="scientific">Siculibacillus lacustris</name>
    <dbReference type="NCBI Taxonomy" id="1549641"/>
    <lineage>
        <taxon>Bacteria</taxon>
        <taxon>Pseudomonadati</taxon>
        <taxon>Pseudomonadota</taxon>
        <taxon>Alphaproteobacteria</taxon>
        <taxon>Hyphomicrobiales</taxon>
        <taxon>Ancalomicrobiaceae</taxon>
        <taxon>Siculibacillus</taxon>
    </lineage>
</organism>
<accession>A0A4Q9VL12</accession>
<dbReference type="PROSITE" id="PS51787">
    <property type="entry name" value="LON_N"/>
    <property type="match status" value="1"/>
</dbReference>
<dbReference type="AlphaFoldDB" id="A0A4Q9VL12"/>
<reference evidence="2 3" key="1">
    <citation type="submission" date="2019-02" db="EMBL/GenBank/DDBJ databases">
        <title>Siculibacillus lacustris gen. nov., sp. nov., a new rosette-forming bacterium isolated from a freshwater crater lake (Lake St. Ana, Romania).</title>
        <authorList>
            <person name="Felfoldi T."/>
            <person name="Marton Z."/>
            <person name="Szabo A."/>
            <person name="Mentes A."/>
            <person name="Boka K."/>
            <person name="Marialigeti K."/>
            <person name="Mathe I."/>
            <person name="Koncz M."/>
            <person name="Schumann P."/>
            <person name="Toth E."/>
        </authorList>
    </citation>
    <scope>NUCLEOTIDE SEQUENCE [LARGE SCALE GENOMIC DNA]</scope>
    <source>
        <strain evidence="2 3">SA-279</strain>
    </source>
</reference>
<keyword evidence="3" id="KW-1185">Reference proteome</keyword>
<dbReference type="InterPro" id="IPR015947">
    <property type="entry name" value="PUA-like_sf"/>
</dbReference>
<gene>
    <name evidence="2" type="ORF">EYW49_14950</name>
</gene>
<evidence type="ECO:0000313" key="2">
    <source>
        <dbReference type="EMBL" id="TBW36140.1"/>
    </source>
</evidence>
<dbReference type="SUPFAM" id="SSF88697">
    <property type="entry name" value="PUA domain-like"/>
    <property type="match status" value="1"/>
</dbReference>
<dbReference type="OrthoDB" id="9806457at2"/>
<dbReference type="Pfam" id="PF02190">
    <property type="entry name" value="LON_substr_bdg"/>
    <property type="match status" value="1"/>
</dbReference>
<dbReference type="SMART" id="SM00464">
    <property type="entry name" value="LON"/>
    <property type="match status" value="1"/>
</dbReference>
<name>A0A4Q9VL12_9HYPH</name>
<dbReference type="PANTHER" id="PTHR46732">
    <property type="entry name" value="ATP-DEPENDENT PROTEASE LA (LON) DOMAIN PROTEIN"/>
    <property type="match status" value="1"/>
</dbReference>
<dbReference type="Gene3D" id="2.30.130.40">
    <property type="entry name" value="LON domain-like"/>
    <property type="match status" value="1"/>
</dbReference>
<protein>
    <submittedName>
        <fullName evidence="2">Peptidase S16</fullName>
    </submittedName>
</protein>
<dbReference type="PANTHER" id="PTHR46732:SF8">
    <property type="entry name" value="ATP-DEPENDENT PROTEASE LA (LON) DOMAIN PROTEIN"/>
    <property type="match status" value="1"/>
</dbReference>
<dbReference type="InterPro" id="IPR046336">
    <property type="entry name" value="Lon_prtase_N_sf"/>
</dbReference>
<comment type="caution">
    <text evidence="2">The sequence shown here is derived from an EMBL/GenBank/DDBJ whole genome shotgun (WGS) entry which is preliminary data.</text>
</comment>
<proteinExistence type="predicted"/>